<evidence type="ECO:0008006" key="3">
    <source>
        <dbReference type="Google" id="ProtNLM"/>
    </source>
</evidence>
<proteinExistence type="predicted"/>
<accession>A0ABU5MY04</accession>
<sequence length="527" mass="58749">MNWIRKMALLIVMTVAVFQGLVSVADEIFKSGTGTLSIELPLDQSHPLQKAVYGVNNLLISRPLGYQHPGFIKAYEYAGCPVIRYPGGTSANYINHMTGYFDIHKAAGFHVPEYERANRGILKQKDGFQVEEFLGFVAETGARFNLVLNICTMTYAENEAYMQRLQRAGAKLEFVELGNELYYGGPNRGYGYFYPEASDYAVGMEKYAHMIRSYFPEAKIGVIIPAEIFQHLDFTTEKQNRFGQWVTALQKYDYYDAVIMHMYSKIGVSLKDGKQPAGYEEAYRNALSYMDSRFGHAVKKVKGYFPGKKIWVTEYALASVFGKDAKTAPFKDISQTHAGNLGACAFTLKLFSEASIELASRHSFSGMVDLMDRKNLMSGGGRVVPNSVLDFFKLYSEVVQGGDRFLTPLIQGGHTYTGNEDGEYPDIAAGYFFTENYGRLVLINKGVMEYTVGPITSDNTPATIVACRQISPKRNLSIEEALASKDAVKQHELAQSELRNIILPPLSVTLITLEQEPLAPDSIGLLK</sequence>
<reference evidence="1 2" key="1">
    <citation type="journal article" date="2024" name="Appl. Environ. Microbiol.">
        <title>Pontiella agarivorans sp. nov., a novel marine anaerobic bacterium capable of degrading macroalgal polysaccharides and fixing nitrogen.</title>
        <authorList>
            <person name="Liu N."/>
            <person name="Kivenson V."/>
            <person name="Peng X."/>
            <person name="Cui Z."/>
            <person name="Lankiewicz T.S."/>
            <person name="Gosselin K.M."/>
            <person name="English C.J."/>
            <person name="Blair E.M."/>
            <person name="O'Malley M.A."/>
            <person name="Valentine D.L."/>
        </authorList>
    </citation>
    <scope>NUCLEOTIDE SEQUENCE [LARGE SCALE GENOMIC DNA]</scope>
    <source>
        <strain evidence="1 2">NLcol2</strain>
    </source>
</reference>
<evidence type="ECO:0000313" key="1">
    <source>
        <dbReference type="EMBL" id="MDZ8119057.1"/>
    </source>
</evidence>
<organism evidence="1 2">
    <name type="scientific">Pontiella agarivorans</name>
    <dbReference type="NCBI Taxonomy" id="3038953"/>
    <lineage>
        <taxon>Bacteria</taxon>
        <taxon>Pseudomonadati</taxon>
        <taxon>Kiritimatiellota</taxon>
        <taxon>Kiritimatiellia</taxon>
        <taxon>Kiritimatiellales</taxon>
        <taxon>Pontiellaceae</taxon>
        <taxon>Pontiella</taxon>
    </lineage>
</organism>
<comment type="caution">
    <text evidence="1">The sequence shown here is derived from an EMBL/GenBank/DDBJ whole genome shotgun (WGS) entry which is preliminary data.</text>
</comment>
<dbReference type="SUPFAM" id="SSF51445">
    <property type="entry name" value="(Trans)glycosidases"/>
    <property type="match status" value="1"/>
</dbReference>
<dbReference type="EMBL" id="JARVCO010000010">
    <property type="protein sequence ID" value="MDZ8119057.1"/>
    <property type="molecule type" value="Genomic_DNA"/>
</dbReference>
<evidence type="ECO:0000313" key="2">
    <source>
        <dbReference type="Proteomes" id="UP001290861"/>
    </source>
</evidence>
<protein>
    <recommendedName>
        <fullName evidence="3">Glycosyl hydrolase family 79, N-terminal domain</fullName>
    </recommendedName>
</protein>
<dbReference type="InterPro" id="IPR017853">
    <property type="entry name" value="GH"/>
</dbReference>
<gene>
    <name evidence="1" type="ORF">P9H32_10520</name>
</gene>
<dbReference type="RefSeq" id="WP_322608846.1">
    <property type="nucleotide sequence ID" value="NZ_JARVCO010000010.1"/>
</dbReference>
<name>A0ABU5MY04_9BACT</name>
<dbReference type="Gene3D" id="3.20.20.80">
    <property type="entry name" value="Glycosidases"/>
    <property type="match status" value="1"/>
</dbReference>
<keyword evidence="2" id="KW-1185">Reference proteome</keyword>
<dbReference type="Proteomes" id="UP001290861">
    <property type="component" value="Unassembled WGS sequence"/>
</dbReference>